<sequence>MLGPPNFLLSLQYSHFPQSSCMLQPVQLPQGRKRGDPDRFLGTNVLDNFWSSPSPDCSSRPQYTRLYTAEVLESEALGDLGDVSGPGELNLRIFRGGKCNVWSIVFERVPVSTRNKCLYNTLPELLTGASEGLRFPLNCLPDENWSV</sequence>
<gene>
    <name evidence="1" type="ORF">SMTD_LOCUS2855</name>
</gene>
<accession>A0A3P8AFN3</accession>
<reference evidence="1 2" key="1">
    <citation type="submission" date="2018-11" db="EMBL/GenBank/DDBJ databases">
        <authorList>
            <consortium name="Pathogen Informatics"/>
        </authorList>
    </citation>
    <scope>NUCLEOTIDE SEQUENCE [LARGE SCALE GENOMIC DNA]</scope>
    <source>
        <strain>Denwood</strain>
        <strain evidence="2">Zambia</strain>
    </source>
</reference>
<name>A0A3P8AFN3_9TREM</name>
<proteinExistence type="predicted"/>
<protein>
    <submittedName>
        <fullName evidence="1">Uncharacterized protein</fullName>
    </submittedName>
</protein>
<dbReference type="Proteomes" id="UP000269396">
    <property type="component" value="Unassembled WGS sequence"/>
</dbReference>
<keyword evidence="2" id="KW-1185">Reference proteome</keyword>
<dbReference type="AlphaFoldDB" id="A0A3P8AFN3"/>
<evidence type="ECO:0000313" key="2">
    <source>
        <dbReference type="Proteomes" id="UP000269396"/>
    </source>
</evidence>
<evidence type="ECO:0000313" key="1">
    <source>
        <dbReference type="EMBL" id="VDO90033.1"/>
    </source>
</evidence>
<dbReference type="EMBL" id="UZAL01004357">
    <property type="protein sequence ID" value="VDO90033.1"/>
    <property type="molecule type" value="Genomic_DNA"/>
</dbReference>
<organism evidence="1 2">
    <name type="scientific">Schistosoma mattheei</name>
    <dbReference type="NCBI Taxonomy" id="31246"/>
    <lineage>
        <taxon>Eukaryota</taxon>
        <taxon>Metazoa</taxon>
        <taxon>Spiralia</taxon>
        <taxon>Lophotrochozoa</taxon>
        <taxon>Platyhelminthes</taxon>
        <taxon>Trematoda</taxon>
        <taxon>Digenea</taxon>
        <taxon>Strigeidida</taxon>
        <taxon>Schistosomatoidea</taxon>
        <taxon>Schistosomatidae</taxon>
        <taxon>Schistosoma</taxon>
    </lineage>
</organism>